<dbReference type="RefSeq" id="WP_036787865.1">
    <property type="nucleotide sequence ID" value="NZ_AVBG01000026.1"/>
</dbReference>
<sequence>MNIIKEYSDCYLRSDLQEMMLDSETIDFVVNDIESRLSSILKRWEDLEFRNTLLYIGKEEGLFYKPKVDTDISSLVVVAVRNSIIEDLASTDEAAQQYGFDKPPLSDKDIPKLTSNAIKYFSKCNLGDFDTKSINTYENDLFYDLPKKYPVAWNALSHLSRGSKEMSFEPKKEKEIRVRELKRNNKSYNLHRNSKQSLVQSGMDPTIDNQSIDYFREVKNDLDNVFFTDSFKGITRNIDKLLHIIEFFLRSNIPVVTFNCYISNGYVANRKEKWQKPFHYTIDVQKKAKMKHNDCSESHKKVLMLQRNHS</sequence>
<dbReference type="eggNOG" id="ENOG5033ME7">
    <property type="taxonomic scope" value="Bacteria"/>
</dbReference>
<dbReference type="OrthoDB" id="2065671at2"/>
<organism evidence="1 2">
    <name type="scientific">Pontibacillus chungwhensis BH030062</name>
    <dbReference type="NCBI Taxonomy" id="1385513"/>
    <lineage>
        <taxon>Bacteria</taxon>
        <taxon>Bacillati</taxon>
        <taxon>Bacillota</taxon>
        <taxon>Bacilli</taxon>
        <taxon>Bacillales</taxon>
        <taxon>Bacillaceae</taxon>
        <taxon>Pontibacillus</taxon>
    </lineage>
</organism>
<evidence type="ECO:0000313" key="1">
    <source>
        <dbReference type="EMBL" id="KGP89665.1"/>
    </source>
</evidence>
<dbReference type="AlphaFoldDB" id="A0A0A2V7F7"/>
<dbReference type="EMBL" id="AVBG01000026">
    <property type="protein sequence ID" value="KGP89665.1"/>
    <property type="molecule type" value="Genomic_DNA"/>
</dbReference>
<reference evidence="1 2" key="1">
    <citation type="submission" date="2013-08" db="EMBL/GenBank/DDBJ databases">
        <title>Genome of Pontibacillus chungwhensis.</title>
        <authorList>
            <person name="Wang Q."/>
            <person name="Wang G."/>
        </authorList>
    </citation>
    <scope>NUCLEOTIDE SEQUENCE [LARGE SCALE GENOMIC DNA]</scope>
    <source>
        <strain evidence="1 2">BH030062</strain>
    </source>
</reference>
<comment type="caution">
    <text evidence="1">The sequence shown here is derived from an EMBL/GenBank/DDBJ whole genome shotgun (WGS) entry which is preliminary data.</text>
</comment>
<protein>
    <submittedName>
        <fullName evidence="1">Uncharacterized protein</fullName>
    </submittedName>
</protein>
<proteinExistence type="predicted"/>
<evidence type="ECO:0000313" key="2">
    <source>
        <dbReference type="Proteomes" id="UP000030153"/>
    </source>
</evidence>
<name>A0A0A2V7F7_9BACI</name>
<accession>A0A0A2V7F7</accession>
<gene>
    <name evidence="1" type="ORF">N780_10230</name>
</gene>
<dbReference type="Proteomes" id="UP000030153">
    <property type="component" value="Unassembled WGS sequence"/>
</dbReference>
<keyword evidence="2" id="KW-1185">Reference proteome</keyword>